<dbReference type="Gene3D" id="1.10.10.10">
    <property type="entry name" value="Winged helix-like DNA-binding domain superfamily/Winged helix DNA-binding domain"/>
    <property type="match status" value="1"/>
</dbReference>
<dbReference type="GO" id="GO:0044547">
    <property type="term" value="F:DNA topoisomerase binding"/>
    <property type="evidence" value="ECO:0007669"/>
    <property type="project" value="TreeGrafter"/>
</dbReference>
<dbReference type="InterPro" id="IPR052709">
    <property type="entry name" value="Transposase-MT_Hybrid"/>
</dbReference>
<dbReference type="WBParaSite" id="HPBE_0001242801-mRNA-1">
    <property type="protein sequence ID" value="HPBE_0001242801-mRNA-1"/>
    <property type="gene ID" value="HPBE_0001242801"/>
</dbReference>
<dbReference type="GO" id="GO:0042800">
    <property type="term" value="F:histone H3K4 methyltransferase activity"/>
    <property type="evidence" value="ECO:0007669"/>
    <property type="project" value="TreeGrafter"/>
</dbReference>
<dbReference type="GO" id="GO:0000729">
    <property type="term" value="P:DNA double-strand break processing"/>
    <property type="evidence" value="ECO:0007669"/>
    <property type="project" value="TreeGrafter"/>
</dbReference>
<dbReference type="GO" id="GO:0005634">
    <property type="term" value="C:nucleus"/>
    <property type="evidence" value="ECO:0007669"/>
    <property type="project" value="TreeGrafter"/>
</dbReference>
<keyword evidence="1" id="KW-1185">Reference proteome</keyword>
<organism evidence="1 2">
    <name type="scientific">Heligmosomoides polygyrus</name>
    <name type="common">Parasitic roundworm</name>
    <dbReference type="NCBI Taxonomy" id="6339"/>
    <lineage>
        <taxon>Eukaryota</taxon>
        <taxon>Metazoa</taxon>
        <taxon>Ecdysozoa</taxon>
        <taxon>Nematoda</taxon>
        <taxon>Chromadorea</taxon>
        <taxon>Rhabditida</taxon>
        <taxon>Rhabditina</taxon>
        <taxon>Rhabditomorpha</taxon>
        <taxon>Strongyloidea</taxon>
        <taxon>Heligmosomidae</taxon>
        <taxon>Heligmosomoides</taxon>
    </lineage>
</organism>
<dbReference type="InterPro" id="IPR036388">
    <property type="entry name" value="WH-like_DNA-bd_sf"/>
</dbReference>
<dbReference type="Proteomes" id="UP000050761">
    <property type="component" value="Unassembled WGS sequence"/>
</dbReference>
<proteinExistence type="predicted"/>
<dbReference type="GO" id="GO:0000793">
    <property type="term" value="C:condensed chromosome"/>
    <property type="evidence" value="ECO:0007669"/>
    <property type="project" value="TreeGrafter"/>
</dbReference>
<dbReference type="GO" id="GO:0035861">
    <property type="term" value="C:site of double-strand break"/>
    <property type="evidence" value="ECO:0007669"/>
    <property type="project" value="TreeGrafter"/>
</dbReference>
<dbReference type="GO" id="GO:0006303">
    <property type="term" value="P:double-strand break repair via nonhomologous end joining"/>
    <property type="evidence" value="ECO:0007669"/>
    <property type="project" value="TreeGrafter"/>
</dbReference>
<accession>A0A183FVQ1</accession>
<protein>
    <submittedName>
        <fullName evidence="2">HTH luxR-type domain-containing protein</fullName>
    </submittedName>
</protein>
<dbReference type="GO" id="GO:0031297">
    <property type="term" value="P:replication fork processing"/>
    <property type="evidence" value="ECO:0007669"/>
    <property type="project" value="TreeGrafter"/>
</dbReference>
<name>A0A183FVQ1_HELPZ</name>
<evidence type="ECO:0000313" key="2">
    <source>
        <dbReference type="WBParaSite" id="HPBE_0001242801-mRNA-1"/>
    </source>
</evidence>
<sequence>LVRRFRKDEFALQESFRSGRESDVDNDRLRQLLESDPQRTARELAQDLIVHYATITRHLHRLGKAHKLAQWVIHDLTERDRQRRGGHSVAVIEAHRQLAEVHHHRR</sequence>
<dbReference type="GO" id="GO:0000014">
    <property type="term" value="F:single-stranded DNA endodeoxyribonuclease activity"/>
    <property type="evidence" value="ECO:0007669"/>
    <property type="project" value="TreeGrafter"/>
</dbReference>
<dbReference type="PANTHER" id="PTHR46060">
    <property type="entry name" value="MARINER MOS1 TRANSPOSASE-LIKE PROTEIN"/>
    <property type="match status" value="1"/>
</dbReference>
<dbReference type="GO" id="GO:0015074">
    <property type="term" value="P:DNA integration"/>
    <property type="evidence" value="ECO:0007669"/>
    <property type="project" value="TreeGrafter"/>
</dbReference>
<dbReference type="AlphaFoldDB" id="A0A183FVQ1"/>
<dbReference type="GO" id="GO:0046975">
    <property type="term" value="F:histone H3K36 methyltransferase activity"/>
    <property type="evidence" value="ECO:0007669"/>
    <property type="project" value="TreeGrafter"/>
</dbReference>
<dbReference type="GO" id="GO:0044774">
    <property type="term" value="P:mitotic DNA integrity checkpoint signaling"/>
    <property type="evidence" value="ECO:0007669"/>
    <property type="project" value="TreeGrafter"/>
</dbReference>
<dbReference type="GO" id="GO:0003690">
    <property type="term" value="F:double-stranded DNA binding"/>
    <property type="evidence" value="ECO:0007669"/>
    <property type="project" value="TreeGrafter"/>
</dbReference>
<dbReference type="PANTHER" id="PTHR46060:SF2">
    <property type="entry name" value="HISTONE-LYSINE N-METHYLTRANSFERASE SETMAR"/>
    <property type="match status" value="1"/>
</dbReference>
<evidence type="ECO:0000313" key="1">
    <source>
        <dbReference type="Proteomes" id="UP000050761"/>
    </source>
</evidence>
<dbReference type="GO" id="GO:0003697">
    <property type="term" value="F:single-stranded DNA binding"/>
    <property type="evidence" value="ECO:0007669"/>
    <property type="project" value="TreeGrafter"/>
</dbReference>
<reference evidence="2" key="1">
    <citation type="submission" date="2019-09" db="UniProtKB">
        <authorList>
            <consortium name="WormBaseParasite"/>
        </authorList>
    </citation>
    <scope>IDENTIFICATION</scope>
</reference>